<protein>
    <submittedName>
        <fullName evidence="1">Uncharacterized protein</fullName>
    </submittedName>
</protein>
<proteinExistence type="predicted"/>
<evidence type="ECO:0000313" key="1">
    <source>
        <dbReference type="EMBL" id="CAJ0874042.1"/>
    </source>
</evidence>
<organism evidence="1">
    <name type="scientific">freshwater sediment metagenome</name>
    <dbReference type="NCBI Taxonomy" id="556182"/>
    <lineage>
        <taxon>unclassified sequences</taxon>
        <taxon>metagenomes</taxon>
        <taxon>ecological metagenomes</taxon>
    </lineage>
</organism>
<name>A0AA48RDT1_9ZZZZ</name>
<dbReference type="AlphaFoldDB" id="A0AA48RDT1"/>
<reference evidence="1" key="1">
    <citation type="submission" date="2023-07" db="EMBL/GenBank/DDBJ databases">
        <authorList>
            <person name="Pelsma A.J. K."/>
        </authorList>
    </citation>
    <scope>NUCLEOTIDE SEQUENCE</scope>
</reference>
<gene>
    <name evidence="1" type="ORF">AMST5_02564</name>
</gene>
<dbReference type="EMBL" id="OY288114">
    <property type="protein sequence ID" value="CAJ0874042.1"/>
    <property type="molecule type" value="Genomic_DNA"/>
</dbReference>
<accession>A0AA48RDT1</accession>
<sequence>MANNDNDREGAAREVVGVFNDERSLQEEIDELLMSGFDRAEVSLLAGEDTVVEKLGHKYKKVEEIEDNADAPRADYIDAESVGEAKGALMGGLF</sequence>